<sequence length="264" mass="28829">MGKAIVITSGKGGVGKTTATANIGTGLAILGNKVVVVDTDIGLRNLDVVMGLENRIVYDIVDVVEKTCRLKQGLIRDKRYDGLFLLPAAQTKDKTAIKPEQMLELINELKEEFDYIIIDSPAGIEQGFQNSIAGADEAYIVTTPEIAAVRDADRVIGLLEAKGITHPKLIINRIRQDMVKRGDMMNVEDIVDILAIDLLGIVPDDEAIVVSTNKGEPVVVEDSPLSAKAFKNICRRITGEEVELLNLEDCEGKFSKLIKLLFNK</sequence>
<evidence type="ECO:0000256" key="8">
    <source>
        <dbReference type="ARBA" id="ARBA00025436"/>
    </source>
</evidence>
<evidence type="ECO:0000256" key="6">
    <source>
        <dbReference type="ARBA" id="ARBA00023210"/>
    </source>
</evidence>
<dbReference type="PANTHER" id="PTHR43384:SF6">
    <property type="entry name" value="SEPTUM SITE-DETERMINING PROTEIN MIND HOMOLOG, CHLOROPLASTIC"/>
    <property type="match status" value="1"/>
</dbReference>
<dbReference type="PANTHER" id="PTHR43384">
    <property type="entry name" value="SEPTUM SITE-DETERMINING PROTEIN MIND HOMOLOG, CHLOROPLASTIC-RELATED"/>
    <property type="match status" value="1"/>
</dbReference>
<evidence type="ECO:0000259" key="11">
    <source>
        <dbReference type="Pfam" id="PF01656"/>
    </source>
</evidence>
<reference evidence="12 13" key="1">
    <citation type="submission" date="2019-03" db="EMBL/GenBank/DDBJ databases">
        <title>Genomic Encyclopedia of Type Strains, Phase IV (KMG-IV): sequencing the most valuable type-strain genomes for metagenomic binning, comparative biology and taxonomic classification.</title>
        <authorList>
            <person name="Goeker M."/>
        </authorList>
    </citation>
    <scope>NUCLEOTIDE SEQUENCE [LARGE SCALE GENOMIC DNA]</scope>
    <source>
        <strain evidence="12 13">DSM 26752</strain>
    </source>
</reference>
<dbReference type="Proteomes" id="UP000294567">
    <property type="component" value="Unassembled WGS sequence"/>
</dbReference>
<evidence type="ECO:0000256" key="1">
    <source>
        <dbReference type="ARBA" id="ARBA00010257"/>
    </source>
</evidence>
<dbReference type="Pfam" id="PF01656">
    <property type="entry name" value="CbiA"/>
    <property type="match status" value="1"/>
</dbReference>
<dbReference type="GO" id="GO:0000917">
    <property type="term" value="P:division septum assembly"/>
    <property type="evidence" value="ECO:0007669"/>
    <property type="project" value="UniProtKB-KW"/>
</dbReference>
<feature type="binding site" evidence="10">
    <location>
        <begin position="11"/>
        <end position="18"/>
    </location>
    <ligand>
        <name>ATP</name>
        <dbReference type="ChEBI" id="CHEBI:30616"/>
    </ligand>
</feature>
<dbReference type="GO" id="GO:0051782">
    <property type="term" value="P:negative regulation of cell division"/>
    <property type="evidence" value="ECO:0007669"/>
    <property type="project" value="TreeGrafter"/>
</dbReference>
<dbReference type="InterPro" id="IPR025501">
    <property type="entry name" value="MinD_FleN"/>
</dbReference>
<feature type="domain" description="CobQ/CobB/MinD/ParA nucleotide binding" evidence="11">
    <location>
        <begin position="5"/>
        <end position="218"/>
    </location>
</feature>
<evidence type="ECO:0000313" key="13">
    <source>
        <dbReference type="Proteomes" id="UP000294567"/>
    </source>
</evidence>
<evidence type="ECO:0000256" key="3">
    <source>
        <dbReference type="ARBA" id="ARBA00022618"/>
    </source>
</evidence>
<name>A0A4R3KYD2_9FIRM</name>
<dbReference type="PIRSF" id="PIRSF003092">
    <property type="entry name" value="MinD"/>
    <property type="match status" value="1"/>
</dbReference>
<keyword evidence="6" id="KW-0717">Septation</keyword>
<dbReference type="AlphaFoldDB" id="A0A4R3KYD2"/>
<comment type="caution">
    <text evidence="12">The sequence shown here is derived from an EMBL/GenBank/DDBJ whole genome shotgun (WGS) entry which is preliminary data.</text>
</comment>
<proteinExistence type="inferred from homology"/>
<comment type="similarity">
    <text evidence="1">Belongs to the ParA family. MinD subfamily.</text>
</comment>
<protein>
    <recommendedName>
        <fullName evidence="2">Septum site-determining protein MinD</fullName>
    </recommendedName>
    <alternativeName>
        <fullName evidence="9">Cell division inhibitor MinD</fullName>
    </alternativeName>
</protein>
<dbReference type="RefSeq" id="WP_132025749.1">
    <property type="nucleotide sequence ID" value="NZ_CP068564.1"/>
</dbReference>
<dbReference type="OrthoDB" id="9773088at2"/>
<evidence type="ECO:0000256" key="9">
    <source>
        <dbReference type="ARBA" id="ARBA00032845"/>
    </source>
</evidence>
<dbReference type="FunFam" id="3.40.50.300:FF:000068">
    <property type="entry name" value="Site-determining protein"/>
    <property type="match status" value="1"/>
</dbReference>
<dbReference type="GO" id="GO:0005829">
    <property type="term" value="C:cytosol"/>
    <property type="evidence" value="ECO:0007669"/>
    <property type="project" value="TreeGrafter"/>
</dbReference>
<dbReference type="NCBIfam" id="TIGR01968">
    <property type="entry name" value="minD_bact"/>
    <property type="match status" value="1"/>
</dbReference>
<dbReference type="GO" id="GO:0005524">
    <property type="term" value="F:ATP binding"/>
    <property type="evidence" value="ECO:0007669"/>
    <property type="project" value="UniProtKB-KW"/>
</dbReference>
<keyword evidence="4 10" id="KW-0547">Nucleotide-binding</keyword>
<dbReference type="InterPro" id="IPR002586">
    <property type="entry name" value="CobQ/CobB/MinD/ParA_Nub-bd_dom"/>
</dbReference>
<accession>A0A4R3KYD2</accession>
<comment type="function">
    <text evidence="8">ATPase required for the correct placement of the division site. Cell division inhibitors MinC and MinD act in concert to form an inhibitor capable of blocking formation of the polar Z ring septums. Rapidly oscillates between the poles of the cell to destabilize FtsZ filaments that have formed before they mature into polar Z rings.</text>
</comment>
<evidence type="ECO:0000256" key="4">
    <source>
        <dbReference type="ARBA" id="ARBA00022741"/>
    </source>
</evidence>
<dbReference type="GO" id="GO:0009898">
    <property type="term" value="C:cytoplasmic side of plasma membrane"/>
    <property type="evidence" value="ECO:0007669"/>
    <property type="project" value="TreeGrafter"/>
</dbReference>
<dbReference type="GO" id="GO:0016887">
    <property type="term" value="F:ATP hydrolysis activity"/>
    <property type="evidence" value="ECO:0007669"/>
    <property type="project" value="InterPro"/>
</dbReference>
<evidence type="ECO:0000256" key="2">
    <source>
        <dbReference type="ARBA" id="ARBA00016887"/>
    </source>
</evidence>
<dbReference type="InterPro" id="IPR050625">
    <property type="entry name" value="ParA/MinD_ATPase"/>
</dbReference>
<keyword evidence="13" id="KW-1185">Reference proteome</keyword>
<keyword evidence="5 10" id="KW-0067">ATP-binding</keyword>
<dbReference type="EMBL" id="SMAE01000002">
    <property type="protein sequence ID" value="TCS91140.1"/>
    <property type="molecule type" value="Genomic_DNA"/>
</dbReference>
<evidence type="ECO:0000313" key="12">
    <source>
        <dbReference type="EMBL" id="TCS91140.1"/>
    </source>
</evidence>
<dbReference type="InterPro" id="IPR010223">
    <property type="entry name" value="MinD"/>
</dbReference>
<evidence type="ECO:0000256" key="5">
    <source>
        <dbReference type="ARBA" id="ARBA00022840"/>
    </source>
</evidence>
<keyword evidence="3" id="KW-0132">Cell division</keyword>
<evidence type="ECO:0000256" key="10">
    <source>
        <dbReference type="PIRSR" id="PIRSR003092-1"/>
    </source>
</evidence>
<dbReference type="SUPFAM" id="SSF52540">
    <property type="entry name" value="P-loop containing nucleoside triphosphate hydrolases"/>
    <property type="match status" value="1"/>
</dbReference>
<dbReference type="Gene3D" id="3.40.50.300">
    <property type="entry name" value="P-loop containing nucleotide triphosphate hydrolases"/>
    <property type="match status" value="1"/>
</dbReference>
<organism evidence="12 13">
    <name type="scientific">Keratinibaculum paraultunense</name>
    <dbReference type="NCBI Taxonomy" id="1278232"/>
    <lineage>
        <taxon>Bacteria</taxon>
        <taxon>Bacillati</taxon>
        <taxon>Bacillota</taxon>
        <taxon>Tissierellia</taxon>
        <taxon>Tissierellales</taxon>
        <taxon>Tepidimicrobiaceae</taxon>
        <taxon>Keratinibaculum</taxon>
    </lineage>
</organism>
<dbReference type="CDD" id="cd02036">
    <property type="entry name" value="MinD"/>
    <property type="match status" value="1"/>
</dbReference>
<keyword evidence="7" id="KW-0131">Cell cycle</keyword>
<gene>
    <name evidence="12" type="ORF">EDD65_10268</name>
</gene>
<evidence type="ECO:0000256" key="7">
    <source>
        <dbReference type="ARBA" id="ARBA00023306"/>
    </source>
</evidence>
<dbReference type="InterPro" id="IPR027417">
    <property type="entry name" value="P-loop_NTPase"/>
</dbReference>